<comment type="similarity">
    <text evidence="2">Belongs to the small GTPase superfamily. Rab family.</text>
</comment>
<evidence type="ECO:0000256" key="7">
    <source>
        <dbReference type="ARBA" id="ARBA00023289"/>
    </source>
</evidence>
<dbReference type="AlphaFoldDB" id="A0A8C0CRY3"/>
<evidence type="ECO:0000313" key="10">
    <source>
        <dbReference type="Ensembl" id="ENSBMSP00010010312.1"/>
    </source>
</evidence>
<keyword evidence="7" id="KW-0449">Lipoprotein</keyword>
<evidence type="ECO:0000256" key="5">
    <source>
        <dbReference type="ARBA" id="ARBA00022801"/>
    </source>
</evidence>
<dbReference type="EC" id="3.6.5.2" evidence="3"/>
<dbReference type="InterPro" id="IPR001806">
    <property type="entry name" value="Small_GTPase"/>
</dbReference>
<evidence type="ECO:0000256" key="9">
    <source>
        <dbReference type="SAM" id="MobiDB-lite"/>
    </source>
</evidence>
<evidence type="ECO:0000256" key="1">
    <source>
        <dbReference type="ARBA" id="ARBA00004635"/>
    </source>
</evidence>
<dbReference type="InterPro" id="IPR027417">
    <property type="entry name" value="P-loop_NTPase"/>
</dbReference>
<feature type="region of interest" description="Disordered" evidence="9">
    <location>
        <begin position="149"/>
        <end position="168"/>
    </location>
</feature>
<protein>
    <recommendedName>
        <fullName evidence="3">small monomeric GTPase</fullName>
        <ecNumber evidence="3">3.6.5.2</ecNumber>
    </recommendedName>
</protein>
<comment type="subcellular location">
    <subcellularLocation>
        <location evidence="1">Membrane</location>
        <topology evidence="1">Lipid-anchor</topology>
    </subcellularLocation>
</comment>
<dbReference type="Gene3D" id="3.40.50.300">
    <property type="entry name" value="P-loop containing nucleotide triphosphate hydrolases"/>
    <property type="match status" value="1"/>
</dbReference>
<dbReference type="SMART" id="SM00173">
    <property type="entry name" value="RAS"/>
    <property type="match status" value="1"/>
</dbReference>
<dbReference type="Ensembl" id="ENSBMST00010011462.1">
    <property type="protein sequence ID" value="ENSBMSP00010010312.1"/>
    <property type="gene ID" value="ENSBMSG00010007570.1"/>
</dbReference>
<evidence type="ECO:0000256" key="2">
    <source>
        <dbReference type="ARBA" id="ARBA00006270"/>
    </source>
</evidence>
<dbReference type="OMA" id="QAHKKEM"/>
<evidence type="ECO:0000256" key="6">
    <source>
        <dbReference type="ARBA" id="ARBA00023134"/>
    </source>
</evidence>
<evidence type="ECO:0000256" key="8">
    <source>
        <dbReference type="ARBA" id="ARBA00047660"/>
    </source>
</evidence>
<reference evidence="10" key="1">
    <citation type="submission" date="2023-09" db="UniProtKB">
        <authorList>
            <consortium name="Ensembl"/>
        </authorList>
    </citation>
    <scope>IDENTIFICATION</scope>
</reference>
<dbReference type="PRINTS" id="PR00449">
    <property type="entry name" value="RASTRNSFRMNG"/>
</dbReference>
<dbReference type="SMART" id="SM00174">
    <property type="entry name" value="RHO"/>
    <property type="match status" value="1"/>
</dbReference>
<dbReference type="Pfam" id="PF00071">
    <property type="entry name" value="Ras"/>
    <property type="match status" value="1"/>
</dbReference>
<dbReference type="PANTHER" id="PTHR47980">
    <property type="entry name" value="LD44762P"/>
    <property type="match status" value="1"/>
</dbReference>
<dbReference type="PROSITE" id="PS51419">
    <property type="entry name" value="RAB"/>
    <property type="match status" value="1"/>
</dbReference>
<evidence type="ECO:0000256" key="3">
    <source>
        <dbReference type="ARBA" id="ARBA00011984"/>
    </source>
</evidence>
<organism evidence="10">
    <name type="scientific">Balaenoptera musculus</name>
    <name type="common">Blue whale</name>
    <dbReference type="NCBI Taxonomy" id="9771"/>
    <lineage>
        <taxon>Eukaryota</taxon>
        <taxon>Metazoa</taxon>
        <taxon>Chordata</taxon>
        <taxon>Craniata</taxon>
        <taxon>Vertebrata</taxon>
        <taxon>Euteleostomi</taxon>
        <taxon>Mammalia</taxon>
        <taxon>Eutheria</taxon>
        <taxon>Laurasiatheria</taxon>
        <taxon>Artiodactyla</taxon>
        <taxon>Whippomorpha</taxon>
        <taxon>Cetacea</taxon>
        <taxon>Mysticeti</taxon>
        <taxon>Balaenopteridae</taxon>
        <taxon>Balaenoptera</taxon>
    </lineage>
</organism>
<keyword evidence="7" id="KW-0636">Prenylation</keyword>
<dbReference type="GO" id="GO:0003925">
    <property type="term" value="F:G protein activity"/>
    <property type="evidence" value="ECO:0007669"/>
    <property type="project" value="UniProtKB-EC"/>
</dbReference>
<proteinExistence type="inferred from homology"/>
<sequence>DYESSKPSLISAEMKTIEVGGIKVRIQIWDTQYYRRAQGIFLVCDISSERSYQHIMKWVSDVDENAPEGVQKILTGNKADEEQKRQVGREQGQHLAEEYGMDFYEASACTSLNIKESFTRLTELVLQAHRKELEGLRTRANDELALAELEEDEGKPEGPENSSKTCWC</sequence>
<dbReference type="PROSITE" id="PS51421">
    <property type="entry name" value="RAS"/>
    <property type="match status" value="1"/>
</dbReference>
<name>A0A8C0CRY3_BALMU</name>
<keyword evidence="4" id="KW-0547">Nucleotide-binding</keyword>
<dbReference type="SUPFAM" id="SSF52540">
    <property type="entry name" value="P-loop containing nucleoside triphosphate hydrolases"/>
    <property type="match status" value="1"/>
</dbReference>
<dbReference type="GO" id="GO:0016020">
    <property type="term" value="C:membrane"/>
    <property type="evidence" value="ECO:0007669"/>
    <property type="project" value="UniProtKB-SubCell"/>
</dbReference>
<keyword evidence="5" id="KW-0378">Hydrolase</keyword>
<evidence type="ECO:0000256" key="4">
    <source>
        <dbReference type="ARBA" id="ARBA00022741"/>
    </source>
</evidence>
<dbReference type="GeneTree" id="ENSGT00940000157848"/>
<dbReference type="GO" id="GO:0005525">
    <property type="term" value="F:GTP binding"/>
    <property type="evidence" value="ECO:0007669"/>
    <property type="project" value="UniProtKB-KW"/>
</dbReference>
<comment type="catalytic activity">
    <reaction evidence="8">
        <text>GTP + H2O = GDP + phosphate + H(+)</text>
        <dbReference type="Rhea" id="RHEA:19669"/>
        <dbReference type="ChEBI" id="CHEBI:15377"/>
        <dbReference type="ChEBI" id="CHEBI:15378"/>
        <dbReference type="ChEBI" id="CHEBI:37565"/>
        <dbReference type="ChEBI" id="CHEBI:43474"/>
        <dbReference type="ChEBI" id="CHEBI:58189"/>
        <dbReference type="EC" id="3.6.5.2"/>
    </reaction>
    <physiologicalReaction direction="left-to-right" evidence="8">
        <dbReference type="Rhea" id="RHEA:19670"/>
    </physiologicalReaction>
</comment>
<keyword evidence="6" id="KW-0342">GTP-binding</keyword>
<dbReference type="SMART" id="SM00175">
    <property type="entry name" value="RAB"/>
    <property type="match status" value="1"/>
</dbReference>
<dbReference type="InterPro" id="IPR050305">
    <property type="entry name" value="Small_GTPase_Rab"/>
</dbReference>
<accession>A0A8C0CRY3</accession>